<accession>A0A6V7SF66</accession>
<dbReference type="VEuPathDB" id="PlasmoDB:PVLDE_1200230"/>
<dbReference type="Proteomes" id="UP000515308">
    <property type="component" value="Chromosome PVLDE_12"/>
</dbReference>
<evidence type="ECO:0000256" key="2">
    <source>
        <dbReference type="SAM" id="Phobius"/>
    </source>
</evidence>
<feature type="compositionally biased region" description="Polar residues" evidence="1">
    <location>
        <begin position="486"/>
        <end position="501"/>
    </location>
</feature>
<feature type="region of interest" description="Disordered" evidence="1">
    <location>
        <begin position="247"/>
        <end position="363"/>
    </location>
</feature>
<feature type="compositionally biased region" description="Low complexity" evidence="1">
    <location>
        <begin position="279"/>
        <end position="293"/>
    </location>
</feature>
<dbReference type="AlphaFoldDB" id="A0A6V7SF66"/>
<dbReference type="Pfam" id="PF06022">
    <property type="entry name" value="Cir_Bir_Yir"/>
    <property type="match status" value="1"/>
</dbReference>
<evidence type="ECO:0000313" key="4">
    <source>
        <dbReference type="Proteomes" id="UP000515308"/>
    </source>
</evidence>
<sequence length="688" mass="77451">MEVEEMCKTFIAADTFYDGKNANITLEEISKQPGFKEYCHNKACNTRRNIISVLGAYLFMKIRRIKTSGLYDEYFFMWLGDKLFEIAKDEDKAQSKDITLNEAYDKYLKNNKENRRYWTLLDSIKGLKEANIKHMSDFYKLLNHICSTILDYNKNGVESTNLIRNSTNCSNQYMFLYRSIHKCKSYLYLLDNLKNIYYNFRDPVIKNNKKKKNLEINLQTLTTAKGKDEFFAKDFITFDFNSLECKPKKTKKSGSSKKMEQPPSPPQPLDQPKDNHVETPPAQQTPSSSQSSTGLQNTKTEGFSHQNGSEGSKSKPKDSENSEGNTGDTPGNKGNSNIENRSLDDRSSHQGSGGGSGASETQSTSWSYFGIGSYISTIASKGKEQLNNAVTSLETIKKKITETTNTIQNIYSRSMSNMQAAYDKSRSLLYGAIGNISSYSKQIGNIFIQNDDQSGSDDTKNGLPTPNEPSRPLPKDSSEPPKDSPQLTKDSPQTQKDSSQRSSKIPPTPPSSSSNGQVKTSQSSQDPFENQSSEQNNQGGSKIPVATPVVKQENSGIDVKGNETTIIGGIYALKKYKQIGISITVILIPIALAIMYKYLSYGRSKELKRKKNMKKVINSIRGKRSMRIIIKSVNMKKMETPVINPIRGKKKSLLNIYKLMQADPVPFINLFFLLIFFVYKRKSNYLEL</sequence>
<feature type="region of interest" description="Disordered" evidence="1">
    <location>
        <begin position="449"/>
        <end position="549"/>
    </location>
</feature>
<keyword evidence="2" id="KW-1133">Transmembrane helix</keyword>
<feature type="compositionally biased region" description="Polar residues" evidence="1">
    <location>
        <begin position="294"/>
        <end position="311"/>
    </location>
</feature>
<reference evidence="3 4" key="1">
    <citation type="submission" date="2020-08" db="EMBL/GenBank/DDBJ databases">
        <authorList>
            <person name="Ramaprasad A."/>
        </authorList>
    </citation>
    <scope>NUCLEOTIDE SEQUENCE [LARGE SCALE GENOMIC DNA]</scope>
</reference>
<gene>
    <name evidence="3" type="ORF">PVLDE_1200230</name>
</gene>
<feature type="transmembrane region" description="Helical" evidence="2">
    <location>
        <begin position="659"/>
        <end position="679"/>
    </location>
</feature>
<dbReference type="InterPro" id="IPR006477">
    <property type="entry name" value="Yir_bir_cir"/>
</dbReference>
<proteinExistence type="predicted"/>
<evidence type="ECO:0000256" key="1">
    <source>
        <dbReference type="SAM" id="MobiDB-lite"/>
    </source>
</evidence>
<protein>
    <submittedName>
        <fullName evidence="3">PIR protein CIR protein</fullName>
    </submittedName>
</protein>
<feature type="compositionally biased region" description="Polar residues" evidence="1">
    <location>
        <begin position="515"/>
        <end position="540"/>
    </location>
</feature>
<dbReference type="EMBL" id="LR865374">
    <property type="protein sequence ID" value="CAD2097740.1"/>
    <property type="molecule type" value="Genomic_DNA"/>
</dbReference>
<keyword evidence="2" id="KW-0472">Membrane</keyword>
<feature type="compositionally biased region" description="Polar residues" evidence="1">
    <location>
        <begin position="322"/>
        <end position="340"/>
    </location>
</feature>
<keyword evidence="2" id="KW-0812">Transmembrane</keyword>
<name>A0A6V7SF66_PLAVN</name>
<evidence type="ECO:0000313" key="3">
    <source>
        <dbReference type="EMBL" id="CAD2097740.1"/>
    </source>
</evidence>
<feature type="transmembrane region" description="Helical" evidence="2">
    <location>
        <begin position="579"/>
        <end position="599"/>
    </location>
</feature>
<organism evidence="3 4">
    <name type="scientific">Plasmodium vinckei lentum</name>
    <dbReference type="NCBI Taxonomy" id="138297"/>
    <lineage>
        <taxon>Eukaryota</taxon>
        <taxon>Sar</taxon>
        <taxon>Alveolata</taxon>
        <taxon>Apicomplexa</taxon>
        <taxon>Aconoidasida</taxon>
        <taxon>Haemosporida</taxon>
        <taxon>Plasmodiidae</taxon>
        <taxon>Plasmodium</taxon>
        <taxon>Plasmodium (Vinckeia)</taxon>
    </lineage>
</organism>
<feature type="compositionally biased region" description="Basic and acidic residues" evidence="1">
    <location>
        <begin position="473"/>
        <end position="482"/>
    </location>
</feature>